<dbReference type="GO" id="GO:0005524">
    <property type="term" value="F:ATP binding"/>
    <property type="evidence" value="ECO:0007669"/>
    <property type="project" value="UniProtKB-KW"/>
</dbReference>
<keyword evidence="4" id="KW-0547">Nucleotide-binding</keyword>
<dbReference type="InterPro" id="IPR000719">
    <property type="entry name" value="Prot_kinase_dom"/>
</dbReference>
<evidence type="ECO:0000256" key="7">
    <source>
        <dbReference type="ARBA" id="ARBA00047899"/>
    </source>
</evidence>
<dbReference type="PANTHER" id="PTHR48012">
    <property type="entry name" value="STERILE20-LIKE KINASE, ISOFORM B-RELATED"/>
    <property type="match status" value="1"/>
</dbReference>
<dbReference type="SUPFAM" id="SSF56112">
    <property type="entry name" value="Protein kinase-like (PK-like)"/>
    <property type="match status" value="1"/>
</dbReference>
<dbReference type="RefSeq" id="XP_029240737.1">
    <property type="nucleotide sequence ID" value="XM_029379433.1"/>
</dbReference>
<evidence type="ECO:0000313" key="11">
    <source>
        <dbReference type="Proteomes" id="UP000283634"/>
    </source>
</evidence>
<dbReference type="VEuPathDB" id="TriTrypDB:TRSC58_04215"/>
<dbReference type="PROSITE" id="PS00108">
    <property type="entry name" value="PROTEIN_KINASE_ST"/>
    <property type="match status" value="1"/>
</dbReference>
<dbReference type="Proteomes" id="UP000283634">
    <property type="component" value="Unassembled WGS sequence"/>
</dbReference>
<dbReference type="GO" id="GO:0106310">
    <property type="term" value="F:protein serine kinase activity"/>
    <property type="evidence" value="ECO:0007669"/>
    <property type="project" value="RHEA"/>
</dbReference>
<dbReference type="CDD" id="cd06614">
    <property type="entry name" value="STKc_PAK"/>
    <property type="match status" value="1"/>
</dbReference>
<evidence type="ECO:0000256" key="5">
    <source>
        <dbReference type="ARBA" id="ARBA00022777"/>
    </source>
</evidence>
<keyword evidence="11" id="KW-1185">Reference proteome</keyword>
<dbReference type="OrthoDB" id="2914378at2759"/>
<evidence type="ECO:0000256" key="8">
    <source>
        <dbReference type="ARBA" id="ARBA00048679"/>
    </source>
</evidence>
<feature type="domain" description="Protein kinase" evidence="9">
    <location>
        <begin position="273"/>
        <end position="530"/>
    </location>
</feature>
<dbReference type="SMART" id="SM00220">
    <property type="entry name" value="S_TKc"/>
    <property type="match status" value="1"/>
</dbReference>
<evidence type="ECO:0000256" key="4">
    <source>
        <dbReference type="ARBA" id="ARBA00022741"/>
    </source>
</evidence>
<protein>
    <submittedName>
        <fullName evidence="10">Putative p21-activated kinase 3</fullName>
        <ecNumber evidence="10">2.7.11.1</ecNumber>
    </submittedName>
</protein>
<comment type="similarity">
    <text evidence="1">Belongs to the protein kinase superfamily. STE Ser/Thr protein kinase family. STE20 subfamily.</text>
</comment>
<dbReference type="AlphaFoldDB" id="A0A422NU88"/>
<keyword evidence="6" id="KW-0067">ATP-binding</keyword>
<dbReference type="SUPFAM" id="SSF50729">
    <property type="entry name" value="PH domain-like"/>
    <property type="match status" value="1"/>
</dbReference>
<keyword evidence="3 10" id="KW-0808">Transferase</keyword>
<comment type="caution">
    <text evidence="10">The sequence shown here is derived from an EMBL/GenBank/DDBJ whole genome shotgun (WGS) entry which is preliminary data.</text>
</comment>
<dbReference type="Pfam" id="PF00069">
    <property type="entry name" value="Pkinase"/>
    <property type="match status" value="1"/>
</dbReference>
<dbReference type="GO" id="GO:0004674">
    <property type="term" value="F:protein serine/threonine kinase activity"/>
    <property type="evidence" value="ECO:0007669"/>
    <property type="project" value="UniProtKB-KW"/>
</dbReference>
<comment type="catalytic activity">
    <reaction evidence="8">
        <text>L-seryl-[protein] + ATP = O-phospho-L-seryl-[protein] + ADP + H(+)</text>
        <dbReference type="Rhea" id="RHEA:17989"/>
        <dbReference type="Rhea" id="RHEA-COMP:9863"/>
        <dbReference type="Rhea" id="RHEA-COMP:11604"/>
        <dbReference type="ChEBI" id="CHEBI:15378"/>
        <dbReference type="ChEBI" id="CHEBI:29999"/>
        <dbReference type="ChEBI" id="CHEBI:30616"/>
        <dbReference type="ChEBI" id="CHEBI:83421"/>
        <dbReference type="ChEBI" id="CHEBI:456216"/>
        <dbReference type="EC" id="2.7.11.1"/>
    </reaction>
</comment>
<reference evidence="10 11" key="1">
    <citation type="journal article" date="2018" name="BMC Genomics">
        <title>Genomic comparison of Trypanosoma conorhini and Trypanosoma rangeli to Trypanosoma cruzi strains of high and low virulence.</title>
        <authorList>
            <person name="Bradwell K.R."/>
            <person name="Koparde V.N."/>
            <person name="Matveyev A.V."/>
            <person name="Serrano M.G."/>
            <person name="Alves J.M."/>
            <person name="Parikh H."/>
            <person name="Huang B."/>
            <person name="Lee V."/>
            <person name="Espinosa-Alvarez O."/>
            <person name="Ortiz P.A."/>
            <person name="Costa-Martins A.G."/>
            <person name="Teixeira M.M."/>
            <person name="Buck G.A."/>
        </authorList>
    </citation>
    <scope>NUCLEOTIDE SEQUENCE [LARGE SCALE GENOMIC DNA]</scope>
    <source>
        <strain evidence="10 11">AM80</strain>
    </source>
</reference>
<evidence type="ECO:0000256" key="6">
    <source>
        <dbReference type="ARBA" id="ARBA00022840"/>
    </source>
</evidence>
<comment type="catalytic activity">
    <reaction evidence="7">
        <text>L-threonyl-[protein] + ATP = O-phospho-L-threonyl-[protein] + ADP + H(+)</text>
        <dbReference type="Rhea" id="RHEA:46608"/>
        <dbReference type="Rhea" id="RHEA-COMP:11060"/>
        <dbReference type="Rhea" id="RHEA-COMP:11605"/>
        <dbReference type="ChEBI" id="CHEBI:15378"/>
        <dbReference type="ChEBI" id="CHEBI:30013"/>
        <dbReference type="ChEBI" id="CHEBI:30616"/>
        <dbReference type="ChEBI" id="CHEBI:61977"/>
        <dbReference type="ChEBI" id="CHEBI:456216"/>
        <dbReference type="EC" id="2.7.11.1"/>
    </reaction>
</comment>
<dbReference type="OMA" id="EPEYSGW"/>
<gene>
    <name evidence="10" type="ORF">TraAM80_02430</name>
</gene>
<sequence length="552" mass="61925">MTLLNRPDRAICQELVRNNFTLSQVQAYNEPEYSGWMSRRLRVTNVFVWEFNWFLTSGNYLLRFAQKKDSCHPIEIIYLPEAVVRRCCVTEDCSVGHPFVLEIAPGLHFVRREEALVPVNPHEVHLSFENVDELCGAIAFFAKISARHVRTAAITFGPPVRVDHHIHTSATREGNDVGPHLFPSTSRKWLPHQGITSSALGGNGATAMDCAKTLHHFELQHGVLTNVRPIAGEIISQGGHRNREGHPAPMSSLEPQSMTLESLLSDGDPEVLFSDWERLDGGSQGEVFKAVRTLDGETVAIKRITVGRDKKVLPFLVKEISLLKALQHPNIVTLYDCYRKGRHLFLVMEFMDGGKLTDLLFPSEGERMEFTETQLATLMREVLQALQCLHDFRCVHRDVKSDNILLSSRGEVKLGDFGFATLLTPSRAMRRTVVGTPYWMAPEVAAGRAYNSKADVWSAGILFLEMCDGEPPLMGLNPMRALLKIGTDPPPVMKNANRWSSLCREFASFLLIKDPAQRPSVEAALSHPFIVKKAKPKCEFLVPMLEQQKNIS</sequence>
<evidence type="ECO:0000256" key="3">
    <source>
        <dbReference type="ARBA" id="ARBA00022679"/>
    </source>
</evidence>
<keyword evidence="5 10" id="KW-0418">Kinase</keyword>
<evidence type="ECO:0000259" key="9">
    <source>
        <dbReference type="PROSITE" id="PS50011"/>
    </source>
</evidence>
<dbReference type="GeneID" id="40326363"/>
<dbReference type="GO" id="GO:0005737">
    <property type="term" value="C:cytoplasm"/>
    <property type="evidence" value="ECO:0007669"/>
    <property type="project" value="TreeGrafter"/>
</dbReference>
<dbReference type="EMBL" id="MKGL01000055">
    <property type="protein sequence ID" value="RNF09033.1"/>
    <property type="molecule type" value="Genomic_DNA"/>
</dbReference>
<evidence type="ECO:0000256" key="2">
    <source>
        <dbReference type="ARBA" id="ARBA00022527"/>
    </source>
</evidence>
<organism evidence="10 11">
    <name type="scientific">Trypanosoma rangeli</name>
    <dbReference type="NCBI Taxonomy" id="5698"/>
    <lineage>
        <taxon>Eukaryota</taxon>
        <taxon>Discoba</taxon>
        <taxon>Euglenozoa</taxon>
        <taxon>Kinetoplastea</taxon>
        <taxon>Metakinetoplastina</taxon>
        <taxon>Trypanosomatida</taxon>
        <taxon>Trypanosomatidae</taxon>
        <taxon>Trypanosoma</taxon>
        <taxon>Herpetosoma</taxon>
    </lineage>
</organism>
<dbReference type="InterPro" id="IPR050629">
    <property type="entry name" value="STE20/SPS1-PAK"/>
</dbReference>
<accession>A0A422NU88</accession>
<dbReference type="EC" id="2.7.11.1" evidence="10"/>
<evidence type="ECO:0000256" key="1">
    <source>
        <dbReference type="ARBA" id="ARBA00008874"/>
    </source>
</evidence>
<keyword evidence="2" id="KW-0723">Serine/threonine-protein kinase</keyword>
<dbReference type="Gene3D" id="1.10.510.10">
    <property type="entry name" value="Transferase(Phosphotransferase) domain 1"/>
    <property type="match status" value="1"/>
</dbReference>
<proteinExistence type="inferred from homology"/>
<name>A0A422NU88_TRYRA</name>
<dbReference type="InterPro" id="IPR008271">
    <property type="entry name" value="Ser/Thr_kinase_AS"/>
</dbReference>
<dbReference type="PANTHER" id="PTHR48012:SF10">
    <property type="entry name" value="FI20177P1"/>
    <property type="match status" value="1"/>
</dbReference>
<dbReference type="PROSITE" id="PS50011">
    <property type="entry name" value="PROTEIN_KINASE_DOM"/>
    <property type="match status" value="1"/>
</dbReference>
<evidence type="ECO:0000313" key="10">
    <source>
        <dbReference type="EMBL" id="RNF09033.1"/>
    </source>
</evidence>
<dbReference type="InterPro" id="IPR011009">
    <property type="entry name" value="Kinase-like_dom_sf"/>
</dbReference>